<feature type="region of interest" description="Disordered" evidence="1">
    <location>
        <begin position="30"/>
        <end position="65"/>
    </location>
</feature>
<keyword evidence="3" id="KW-1185">Reference proteome</keyword>
<dbReference type="AlphaFoldDB" id="A0A016WTY9"/>
<dbReference type="Proteomes" id="UP000024635">
    <property type="component" value="Unassembled WGS sequence"/>
</dbReference>
<evidence type="ECO:0000313" key="3">
    <source>
        <dbReference type="Proteomes" id="UP000024635"/>
    </source>
</evidence>
<protein>
    <submittedName>
        <fullName evidence="2">Uncharacterized protein</fullName>
    </submittedName>
</protein>
<gene>
    <name evidence="2" type="primary">Acey_s0502.g2616</name>
    <name evidence="2" type="ORF">Y032_0502g2616</name>
</gene>
<dbReference type="OrthoDB" id="2339771at2759"/>
<comment type="caution">
    <text evidence="2">The sequence shown here is derived from an EMBL/GenBank/DDBJ whole genome shotgun (WGS) entry which is preliminary data.</text>
</comment>
<organism evidence="2 3">
    <name type="scientific">Ancylostoma ceylanicum</name>
    <dbReference type="NCBI Taxonomy" id="53326"/>
    <lineage>
        <taxon>Eukaryota</taxon>
        <taxon>Metazoa</taxon>
        <taxon>Ecdysozoa</taxon>
        <taxon>Nematoda</taxon>
        <taxon>Chromadorea</taxon>
        <taxon>Rhabditida</taxon>
        <taxon>Rhabditina</taxon>
        <taxon>Rhabditomorpha</taxon>
        <taxon>Strongyloidea</taxon>
        <taxon>Ancylostomatidae</taxon>
        <taxon>Ancylostomatinae</taxon>
        <taxon>Ancylostoma</taxon>
    </lineage>
</organism>
<sequence>MATLGSLSTAVSPQIGRFSLCSSEHCDSLAADHTENDSPRNTCRKDRRPAFHSGAAGPNRSSHLEHALRIPRPSPAVVLQSQNLF</sequence>
<proteinExistence type="predicted"/>
<accession>A0A016WTY9</accession>
<reference evidence="3" key="1">
    <citation type="journal article" date="2015" name="Nat. Genet.">
        <title>The genome and transcriptome of the zoonotic hookworm Ancylostoma ceylanicum identify infection-specific gene families.</title>
        <authorList>
            <person name="Schwarz E.M."/>
            <person name="Hu Y."/>
            <person name="Antoshechkin I."/>
            <person name="Miller M.M."/>
            <person name="Sternberg P.W."/>
            <person name="Aroian R.V."/>
        </authorList>
    </citation>
    <scope>NUCLEOTIDE SEQUENCE</scope>
    <source>
        <strain evidence="3">HY135</strain>
    </source>
</reference>
<evidence type="ECO:0000313" key="2">
    <source>
        <dbReference type="EMBL" id="EYC43120.1"/>
    </source>
</evidence>
<name>A0A016WTY9_9BILA</name>
<dbReference type="EMBL" id="JARK01000102">
    <property type="protein sequence ID" value="EYC43120.1"/>
    <property type="molecule type" value="Genomic_DNA"/>
</dbReference>
<evidence type="ECO:0000256" key="1">
    <source>
        <dbReference type="SAM" id="MobiDB-lite"/>
    </source>
</evidence>